<feature type="transmembrane region" description="Helical" evidence="10">
    <location>
        <begin position="683"/>
        <end position="704"/>
    </location>
</feature>
<feature type="transmembrane region" description="Helical" evidence="10">
    <location>
        <begin position="639"/>
        <end position="662"/>
    </location>
</feature>
<comment type="similarity">
    <text evidence="2">Belongs to the anion exchanger (TC 2.A.31) family.</text>
</comment>
<dbReference type="InterPro" id="IPR013769">
    <property type="entry name" value="Band3_cytoplasmic_dom"/>
</dbReference>
<feature type="transmembrane region" description="Helical" evidence="10">
    <location>
        <begin position="836"/>
        <end position="853"/>
    </location>
</feature>
<evidence type="ECO:0000313" key="13">
    <source>
        <dbReference type="WBParaSite" id="MCU_002633-RA"/>
    </source>
</evidence>
<keyword evidence="4" id="KW-1003">Cell membrane</keyword>
<dbReference type="InterPro" id="IPR003020">
    <property type="entry name" value="HCO3_transpt_euk"/>
</dbReference>
<evidence type="ECO:0000256" key="6">
    <source>
        <dbReference type="ARBA" id="ARBA00022989"/>
    </source>
</evidence>
<evidence type="ECO:0000256" key="10">
    <source>
        <dbReference type="SAM" id="Phobius"/>
    </source>
</evidence>
<dbReference type="GO" id="GO:0005452">
    <property type="term" value="F:solute:inorganic anion antiporter activity"/>
    <property type="evidence" value="ECO:0007669"/>
    <property type="project" value="InterPro"/>
</dbReference>
<dbReference type="Gene3D" id="1.10.287.570">
    <property type="entry name" value="Helical hairpin bin"/>
    <property type="match status" value="1"/>
</dbReference>
<dbReference type="InterPro" id="IPR011531">
    <property type="entry name" value="HCO3_transpt-like_TM_dom"/>
</dbReference>
<feature type="transmembrane region" description="Helical" evidence="10">
    <location>
        <begin position="462"/>
        <end position="486"/>
    </location>
</feature>
<dbReference type="PANTHER" id="PTHR11453:SF47">
    <property type="entry name" value="ANION EXCHANGE PROTEIN"/>
    <property type="match status" value="1"/>
</dbReference>
<feature type="domain" description="Band 3 cytoplasmic" evidence="12">
    <location>
        <begin position="128"/>
        <end position="255"/>
    </location>
</feature>
<proteinExistence type="inferred from homology"/>
<evidence type="ECO:0000256" key="4">
    <source>
        <dbReference type="ARBA" id="ARBA00022475"/>
    </source>
</evidence>
<dbReference type="GO" id="GO:0015701">
    <property type="term" value="P:bicarbonate transport"/>
    <property type="evidence" value="ECO:0007669"/>
    <property type="project" value="TreeGrafter"/>
</dbReference>
<keyword evidence="6 10" id="KW-1133">Transmembrane helix</keyword>
<dbReference type="GO" id="GO:0050801">
    <property type="term" value="P:monoatomic ion homeostasis"/>
    <property type="evidence" value="ECO:0007669"/>
    <property type="project" value="TreeGrafter"/>
</dbReference>
<dbReference type="Pfam" id="PF07565">
    <property type="entry name" value="Band_3_cyto"/>
    <property type="match status" value="1"/>
</dbReference>
<dbReference type="AlphaFoldDB" id="A0A5K3ES83"/>
<evidence type="ECO:0000256" key="5">
    <source>
        <dbReference type="ARBA" id="ARBA00022692"/>
    </source>
</evidence>
<feature type="transmembrane region" description="Helical" evidence="10">
    <location>
        <begin position="498"/>
        <end position="519"/>
    </location>
</feature>
<feature type="transmembrane region" description="Helical" evidence="10">
    <location>
        <begin position="809"/>
        <end position="830"/>
    </location>
</feature>
<feature type="transmembrane region" description="Helical" evidence="10">
    <location>
        <begin position="741"/>
        <end position="774"/>
    </location>
</feature>
<dbReference type="GO" id="GO:0005886">
    <property type="term" value="C:plasma membrane"/>
    <property type="evidence" value="ECO:0007669"/>
    <property type="project" value="UniProtKB-SubCell"/>
</dbReference>
<feature type="region of interest" description="Disordered" evidence="9">
    <location>
        <begin position="287"/>
        <end position="320"/>
    </location>
</feature>
<feature type="transmembrane region" description="Helical" evidence="10">
    <location>
        <begin position="576"/>
        <end position="595"/>
    </location>
</feature>
<evidence type="ECO:0000256" key="2">
    <source>
        <dbReference type="ARBA" id="ARBA00010993"/>
    </source>
</evidence>
<dbReference type="GO" id="GO:0008509">
    <property type="term" value="F:monoatomic anion transmembrane transporter activity"/>
    <property type="evidence" value="ECO:0007669"/>
    <property type="project" value="InterPro"/>
</dbReference>
<feature type="transmembrane region" description="Helical" evidence="10">
    <location>
        <begin position="384"/>
        <end position="403"/>
    </location>
</feature>
<dbReference type="SUPFAM" id="SSF55804">
    <property type="entry name" value="Phoshotransferase/anion transport protein"/>
    <property type="match status" value="1"/>
</dbReference>
<dbReference type="WBParaSite" id="MCU_002633-RA">
    <property type="protein sequence ID" value="MCU_002633-RA"/>
    <property type="gene ID" value="MCU_002633"/>
</dbReference>
<organism evidence="13">
    <name type="scientific">Mesocestoides corti</name>
    <name type="common">Flatworm</name>
    <dbReference type="NCBI Taxonomy" id="53468"/>
    <lineage>
        <taxon>Eukaryota</taxon>
        <taxon>Metazoa</taxon>
        <taxon>Spiralia</taxon>
        <taxon>Lophotrochozoa</taxon>
        <taxon>Platyhelminthes</taxon>
        <taxon>Cestoda</taxon>
        <taxon>Eucestoda</taxon>
        <taxon>Cyclophyllidea</taxon>
        <taxon>Mesocestoididae</taxon>
        <taxon>Mesocestoides</taxon>
    </lineage>
</organism>
<keyword evidence="5 10" id="KW-0812">Transmembrane</keyword>
<protein>
    <submittedName>
        <fullName evidence="13">Anion exchange protein</fullName>
    </submittedName>
</protein>
<feature type="domain" description="Bicarbonate transporter-like transmembrane" evidence="11">
    <location>
        <begin position="353"/>
        <end position="517"/>
    </location>
</feature>
<reference evidence="13" key="1">
    <citation type="submission" date="2019-11" db="UniProtKB">
        <authorList>
            <consortium name="WormBaseParasite"/>
        </authorList>
    </citation>
    <scope>IDENTIFICATION</scope>
</reference>
<keyword evidence="8 10" id="KW-0472">Membrane</keyword>
<accession>A0A5K3ES83</accession>
<dbReference type="InterPro" id="IPR016152">
    <property type="entry name" value="PTrfase/Anion_transptr"/>
</dbReference>
<evidence type="ECO:0000256" key="1">
    <source>
        <dbReference type="ARBA" id="ARBA00004651"/>
    </source>
</evidence>
<comment type="subcellular location">
    <subcellularLocation>
        <location evidence="1">Cell membrane</location>
        <topology evidence="1">Multi-pass membrane protein</topology>
    </subcellularLocation>
</comment>
<name>A0A5K3ES83_MESCO</name>
<feature type="compositionally biased region" description="Basic and acidic residues" evidence="9">
    <location>
        <begin position="287"/>
        <end position="313"/>
    </location>
</feature>
<keyword evidence="3" id="KW-0813">Transport</keyword>
<feature type="domain" description="Bicarbonate transporter-like transmembrane" evidence="11">
    <location>
        <begin position="555"/>
        <end position="860"/>
    </location>
</feature>
<keyword evidence="7" id="KW-0406">Ion transport</keyword>
<dbReference type="Pfam" id="PF00955">
    <property type="entry name" value="HCO3_cotransp"/>
    <property type="match status" value="2"/>
</dbReference>
<evidence type="ECO:0000259" key="12">
    <source>
        <dbReference type="Pfam" id="PF07565"/>
    </source>
</evidence>
<feature type="transmembrane region" description="Helical" evidence="10">
    <location>
        <begin position="415"/>
        <end position="437"/>
    </location>
</feature>
<evidence type="ECO:0000256" key="3">
    <source>
        <dbReference type="ARBA" id="ARBA00022448"/>
    </source>
</evidence>
<feature type="transmembrane region" description="Helical" evidence="10">
    <location>
        <begin position="539"/>
        <end position="564"/>
    </location>
</feature>
<sequence length="891" mass="100551">MPSERLPGVPNFFAELCELVSADAPLHSHRRTKDMAIDSRYWLELYRWIDYEEAFDAVVDEFSPPKIPAFQFHHITRLRNRIENNLNFREVEGQHIDDILIKLGAEHIELKDKTQPTCLLAPFIHPEVKTSKNSTFRDGRRKHPKYPVNKELTQCLAPDSTTAIVLTGYAPRIKNPVFIFARLKECVPPTGVVEVPFPIKFVIVSLTPDLTDSRKCIEDGRMIGTFLINEKFRRACEDATNSHDILVAVDIYLSRLNVEAHPAKPLRRRNDSEMTYWSDLFRDNEEVQRRAREREEEKTQDFGHDEETDKTTEDASSLDSSIDLDEDFGVEQEPLGSWAKSAFKRLMPPGREFIKGLKETAKRYPSDFKDAFKKGNVSVCFSSIPFMFFVVFAPAITMGTLMGRQVNPAFSVSNSILASGFTTLLFALFAGQPIAVIGPSGPGFIMEKMIANEANNLGVPFFPFRFCVLMYTSVFGAIFIALNLSNFSKHTRRSVEELFSAFVSGFLIVKALFAIFRPIPSSLPPLNETSPITPEDYTQLRGAAIAGTNAFIALLITCTCLIIMKFKASHLTRQKLRFWIGALNVPINMLLMIAVERIFFAGYEVDLLQVPPVASINYTTWFIFPDWKDPMNFGNANYYTVHGMGVFYGFLLAFLIFVEIGLNSIVALRGGSIKPSPPSIDHLFTNVVFPIMSMFLGLPIVSGVPVRTIANMMALVKVNPNPAPGDNGAVWYLVEQRVNTILVGILVSLSVFAGDLLHLIPVASLFGLFIYLGIFGLRGLRYKQIFVALFSRKKYWSQWNILDGIPRRFVYLFMSIWTVELIIMLTLLILGEYDEFTPAGAAIPFVLVIASLLREVVFPRCKIMAPYLEKLDPMCAIQVPKKKPVQTKEKP</sequence>
<dbReference type="PANTHER" id="PTHR11453">
    <property type="entry name" value="ANION EXCHANGE PROTEIN"/>
    <property type="match status" value="1"/>
</dbReference>
<evidence type="ECO:0000259" key="11">
    <source>
        <dbReference type="Pfam" id="PF00955"/>
    </source>
</evidence>
<evidence type="ECO:0000256" key="9">
    <source>
        <dbReference type="SAM" id="MobiDB-lite"/>
    </source>
</evidence>
<evidence type="ECO:0000256" key="7">
    <source>
        <dbReference type="ARBA" id="ARBA00023065"/>
    </source>
</evidence>
<dbReference type="Gene3D" id="3.40.930.10">
    <property type="entry name" value="Mannitol-specific EII, Chain A"/>
    <property type="match status" value="2"/>
</dbReference>
<evidence type="ECO:0000256" key="8">
    <source>
        <dbReference type="ARBA" id="ARBA00023136"/>
    </source>
</evidence>